<evidence type="ECO:0000313" key="2">
    <source>
        <dbReference type="Proteomes" id="UP000269721"/>
    </source>
</evidence>
<dbReference type="GO" id="GO:0005737">
    <property type="term" value="C:cytoplasm"/>
    <property type="evidence" value="ECO:0007669"/>
    <property type="project" value="TreeGrafter"/>
</dbReference>
<name>A0A4P9WIU6_9FUNG</name>
<accession>A0A4P9WIU6</accession>
<dbReference type="EMBL" id="KZ994829">
    <property type="protein sequence ID" value="RKO91955.1"/>
    <property type="molecule type" value="Genomic_DNA"/>
</dbReference>
<dbReference type="AlphaFoldDB" id="A0A4P9WIU6"/>
<evidence type="ECO:0000313" key="1">
    <source>
        <dbReference type="EMBL" id="RKO91955.1"/>
    </source>
</evidence>
<dbReference type="Proteomes" id="UP000269721">
    <property type="component" value="Unassembled WGS sequence"/>
</dbReference>
<proteinExistence type="predicted"/>
<sequence>MTSSFTPFRVVTLARDLSLEDTSQQRSIFGKSTVGGAAAASGSNAQRAAVEAVELCGTSDGHLMLYVVEPVEGESPDVRLCLAVSSGRTIFPNGGLFSTAVRSRLVVKKYLGLGRRAVERILAIPTESKLVVMCGEDGAGVLGRVNPLKLSGPVPRSLSPLSHSSRRGHAENSLSFYDLDTLAAIPTSVVPAVKAITSFCADRTVSSPLSICIAKRRVLLSAFLGDTLSLDKEISLPDGAIHMVRKGAFVCAADQQQYKLIDVVSGATTPLFPYDRGIMRPVITVIGDGEFLLAIATPQGVGLGIFITSRGDAIRGR</sequence>
<protein>
    <recommendedName>
        <fullName evidence="3">CNH domain-containing protein</fullName>
    </recommendedName>
</protein>
<dbReference type="InterPro" id="IPR032914">
    <property type="entry name" value="Vam6/VPS39/TRAP1"/>
</dbReference>
<reference evidence="2" key="1">
    <citation type="journal article" date="2018" name="Nat. Microbiol.">
        <title>Leveraging single-cell genomics to expand the fungal tree of life.</title>
        <authorList>
            <person name="Ahrendt S.R."/>
            <person name="Quandt C.A."/>
            <person name="Ciobanu D."/>
            <person name="Clum A."/>
            <person name="Salamov A."/>
            <person name="Andreopoulos B."/>
            <person name="Cheng J.F."/>
            <person name="Woyke T."/>
            <person name="Pelin A."/>
            <person name="Henrissat B."/>
            <person name="Reynolds N.K."/>
            <person name="Benny G.L."/>
            <person name="Smith M.E."/>
            <person name="James T.Y."/>
            <person name="Grigoriev I.V."/>
        </authorList>
    </citation>
    <scope>NUCLEOTIDE SEQUENCE [LARGE SCALE GENOMIC DNA]</scope>
</reference>
<dbReference type="GO" id="GO:0006914">
    <property type="term" value="P:autophagy"/>
    <property type="evidence" value="ECO:0007669"/>
    <property type="project" value="TreeGrafter"/>
</dbReference>
<dbReference type="OrthoDB" id="10258882at2759"/>
<dbReference type="PANTHER" id="PTHR12894">
    <property type="entry name" value="CNH DOMAIN CONTAINING"/>
    <property type="match status" value="1"/>
</dbReference>
<organism evidence="1 2">
    <name type="scientific">Blyttiomyces helicus</name>
    <dbReference type="NCBI Taxonomy" id="388810"/>
    <lineage>
        <taxon>Eukaryota</taxon>
        <taxon>Fungi</taxon>
        <taxon>Fungi incertae sedis</taxon>
        <taxon>Chytridiomycota</taxon>
        <taxon>Chytridiomycota incertae sedis</taxon>
        <taxon>Chytridiomycetes</taxon>
        <taxon>Chytridiomycetes incertae sedis</taxon>
        <taxon>Blyttiomyces</taxon>
    </lineage>
</organism>
<dbReference type="GO" id="GO:0016020">
    <property type="term" value="C:membrane"/>
    <property type="evidence" value="ECO:0007669"/>
    <property type="project" value="TreeGrafter"/>
</dbReference>
<keyword evidence="2" id="KW-1185">Reference proteome</keyword>
<evidence type="ECO:0008006" key="3">
    <source>
        <dbReference type="Google" id="ProtNLM"/>
    </source>
</evidence>
<gene>
    <name evidence="1" type="ORF">BDK51DRAFT_43886</name>
</gene>
<dbReference type="GO" id="GO:0034058">
    <property type="term" value="P:endosomal vesicle fusion"/>
    <property type="evidence" value="ECO:0007669"/>
    <property type="project" value="TreeGrafter"/>
</dbReference>
<dbReference type="PANTHER" id="PTHR12894:SF27">
    <property type="entry name" value="TRANSFORMING GROWTH FACTOR-BETA RECEPTOR-ASSOCIATED PROTEIN 1"/>
    <property type="match status" value="1"/>
</dbReference>